<sequence>MMLLPCPWCGPRNVTEFRYGGRAVERPDPGTTSPERWRRYLHLQKNPLGWDTENWYHSAGCRRYFAVQRHTGTNEVRAGEAST</sequence>
<dbReference type="Proteomes" id="UP000194360">
    <property type="component" value="Unassembled WGS sequence"/>
</dbReference>
<dbReference type="AlphaFoldDB" id="A0A1Y2MR69"/>
<organism evidence="1 2">
    <name type="scientific">Pseudonocardia autotrophica</name>
    <name type="common">Amycolata autotrophica</name>
    <name type="synonym">Nocardia autotrophica</name>
    <dbReference type="NCBI Taxonomy" id="2074"/>
    <lineage>
        <taxon>Bacteria</taxon>
        <taxon>Bacillati</taxon>
        <taxon>Actinomycetota</taxon>
        <taxon>Actinomycetes</taxon>
        <taxon>Pseudonocardiales</taxon>
        <taxon>Pseudonocardiaceae</taxon>
        <taxon>Pseudonocardia</taxon>
    </lineage>
</organism>
<evidence type="ECO:0000313" key="1">
    <source>
        <dbReference type="EMBL" id="OSY37724.1"/>
    </source>
</evidence>
<dbReference type="InterPro" id="IPR006279">
    <property type="entry name" value="SoxD"/>
</dbReference>
<dbReference type="GO" id="GO:0008115">
    <property type="term" value="F:sarcosine oxidase activity"/>
    <property type="evidence" value="ECO:0007669"/>
    <property type="project" value="InterPro"/>
</dbReference>
<keyword evidence="2" id="KW-1185">Reference proteome</keyword>
<protein>
    <submittedName>
        <fullName evidence="1">Sarcosine oxidase, delta subunit family</fullName>
    </submittedName>
</protein>
<dbReference type="OrthoDB" id="7159274at2"/>
<dbReference type="EMBL" id="MIGB01000028">
    <property type="protein sequence ID" value="OSY37724.1"/>
    <property type="molecule type" value="Genomic_DNA"/>
</dbReference>
<dbReference type="InterPro" id="IPR038561">
    <property type="entry name" value="SoxD_sf"/>
</dbReference>
<gene>
    <name evidence="1" type="ORF">BG845_04545</name>
</gene>
<dbReference type="Pfam" id="PF04267">
    <property type="entry name" value="SoxD"/>
    <property type="match status" value="1"/>
</dbReference>
<reference evidence="1 2" key="1">
    <citation type="submission" date="2016-09" db="EMBL/GenBank/DDBJ databases">
        <title>Pseudonocardia autotrophica DSM535, a candidate organism with high potential of specific P450 cytochromes.</title>
        <authorList>
            <person name="Grumaz C."/>
            <person name="Vainshtein Y."/>
            <person name="Kirstahler P."/>
            <person name="Sohn K."/>
        </authorList>
    </citation>
    <scope>NUCLEOTIDE SEQUENCE [LARGE SCALE GENOMIC DNA]</scope>
    <source>
        <strain evidence="1 2">DSM 535</strain>
    </source>
</reference>
<evidence type="ECO:0000313" key="2">
    <source>
        <dbReference type="Proteomes" id="UP000194360"/>
    </source>
</evidence>
<dbReference type="STRING" id="2074.BG845_04545"/>
<comment type="caution">
    <text evidence="1">The sequence shown here is derived from an EMBL/GenBank/DDBJ whole genome shotgun (WGS) entry which is preliminary data.</text>
</comment>
<dbReference type="GO" id="GO:0046653">
    <property type="term" value="P:tetrahydrofolate metabolic process"/>
    <property type="evidence" value="ECO:0007669"/>
    <property type="project" value="InterPro"/>
</dbReference>
<dbReference type="RefSeq" id="WP_085914724.1">
    <property type="nucleotide sequence ID" value="NZ_AP018920.1"/>
</dbReference>
<accession>A0A1Y2MR69</accession>
<name>A0A1Y2MR69_PSEAH</name>
<dbReference type="Gene3D" id="3.30.2270.10">
    <property type="entry name" value="Folate-binding superfamily"/>
    <property type="match status" value="1"/>
</dbReference>
<proteinExistence type="predicted"/>